<reference evidence="4 5" key="3">
    <citation type="journal article" name="Genome Announc.">
        <title>Improved Draft Genome Sequence of Clostridium pasteurianum Strain ATCC 6013 (DSM 525) Using a Hybrid Next-Generation Sequencing Approach.</title>
        <authorList>
            <person name="Pyne M.E."/>
            <person name="Utturkar S."/>
            <person name="Brown S.D."/>
            <person name="Moo-Young M."/>
            <person name="Chung D.A."/>
            <person name="Chou C.P."/>
        </authorList>
    </citation>
    <scope>NUCLEOTIDE SEQUENCE [LARGE SCALE GENOMIC DNA]</scope>
    <source>
        <strain evidence="4 5">ATCC 6013</strain>
    </source>
</reference>
<feature type="domain" description="Calcineurin-like phosphoesterase" evidence="2">
    <location>
        <begin position="5"/>
        <end position="203"/>
    </location>
</feature>
<dbReference type="Proteomes" id="UP000028042">
    <property type="component" value="Unassembled WGS sequence"/>
</dbReference>
<evidence type="ECO:0000313" key="3">
    <source>
        <dbReference type="EMBL" id="AJA51565.1"/>
    </source>
</evidence>
<keyword evidence="3" id="KW-0540">Nuclease</keyword>
<evidence type="ECO:0000256" key="1">
    <source>
        <dbReference type="ARBA" id="ARBA00022801"/>
    </source>
</evidence>
<dbReference type="Pfam" id="PF00149">
    <property type="entry name" value="Metallophos"/>
    <property type="match status" value="1"/>
</dbReference>
<evidence type="ECO:0000259" key="2">
    <source>
        <dbReference type="Pfam" id="PF00149"/>
    </source>
</evidence>
<name>A0A0H3J3X7_CLOPA</name>
<dbReference type="KEGG" id="cpat:CLPA_c15020"/>
<sequence length="446" mass="52002">MNFSFKFIHAADIHLGSMLNVYDEKIEDTDPFKNAVYDAFERIVDYALKFKVKFLLISGDLYDRDSKSIRANSFFNFQCKRLLEEDINVYIIAGNHDPFVGKREVFKLPDNVFICDSEKCSEFYIKDRDSKVIARVYGNSYRSKFDSRKLYNSYNPPEDFIFNIAMLHTELNSNNANYAPCTLENLKSKSGIDYWALGHIHKCKIINKSNPIIAYSGVPQGRDIGEEGMGGCLLVEVDEKSNASINFLPVSSIVWKKVEIDINEDIEKEPENLSELISFIEERAQRSIDKIDYIPCQIQKDINLNNIIKGYAVRWIIKGRGSIKSVFEEVEDNVEDIIKESLNSRFMNYYPFIYTDSIDVRLERVLDIEKLRSSNNVIREIYELSDAALKEDNLKKDIMNVFGQVWEKNYDDENINYLKIQLNRDNFEEIIRKARELVIYKLMEDS</sequence>
<evidence type="ECO:0000313" key="4">
    <source>
        <dbReference type="EMBL" id="KRU12428.1"/>
    </source>
</evidence>
<organism evidence="3 6">
    <name type="scientific">Clostridium pasteurianum DSM 525 = ATCC 6013</name>
    <dbReference type="NCBI Taxonomy" id="1262449"/>
    <lineage>
        <taxon>Bacteria</taxon>
        <taxon>Bacillati</taxon>
        <taxon>Bacillota</taxon>
        <taxon>Clostridia</taxon>
        <taxon>Eubacteriales</taxon>
        <taxon>Clostridiaceae</taxon>
        <taxon>Clostridium</taxon>
    </lineage>
</organism>
<dbReference type="eggNOG" id="COG0420">
    <property type="taxonomic scope" value="Bacteria"/>
</dbReference>
<reference evidence="3 6" key="1">
    <citation type="journal article" date="2015" name="Genome Announc.">
        <title>Complete Genome Sequence of the Nitrogen-Fixing and Solvent-Producing Clostridium pasteurianum DSM 525.</title>
        <authorList>
            <person name="Poehlein A."/>
            <person name="Grosse-Honebrink A."/>
            <person name="Zhang Y."/>
            <person name="Minton N.P."/>
            <person name="Daniel R."/>
        </authorList>
    </citation>
    <scope>NUCLEOTIDE SEQUENCE [LARGE SCALE GENOMIC DNA]</scope>
    <source>
        <strain evidence="3">DSM 525</strain>
        <strain evidence="6">DSM 525 / ATCC 6013</strain>
    </source>
</reference>
<evidence type="ECO:0000313" key="6">
    <source>
        <dbReference type="Proteomes" id="UP000030905"/>
    </source>
</evidence>
<dbReference type="PATRIC" id="fig|1262449.3.peg.3416"/>
<dbReference type="CDD" id="cd00840">
    <property type="entry name" value="MPP_Mre11_N"/>
    <property type="match status" value="1"/>
</dbReference>
<dbReference type="InterPro" id="IPR029052">
    <property type="entry name" value="Metallo-depent_PP-like"/>
</dbReference>
<dbReference type="AlphaFoldDB" id="A0A0H3J3X7"/>
<dbReference type="GO" id="GO:0004527">
    <property type="term" value="F:exonuclease activity"/>
    <property type="evidence" value="ECO:0007669"/>
    <property type="project" value="UniProtKB-KW"/>
</dbReference>
<dbReference type="PANTHER" id="PTHR30337:SF7">
    <property type="entry name" value="PHOSPHOESTERASE"/>
    <property type="match status" value="1"/>
</dbReference>
<accession>A0A0H3J3X7</accession>
<evidence type="ECO:0000313" key="5">
    <source>
        <dbReference type="Proteomes" id="UP000028042"/>
    </source>
</evidence>
<gene>
    <name evidence="3" type="ORF">CLPA_c15020</name>
    <name evidence="4" type="ORF">CP6013_01675</name>
</gene>
<reference evidence="4" key="2">
    <citation type="submission" date="2015-10" db="EMBL/GenBank/DDBJ databases">
        <title>Improved Draft Genome Sequence of Clostridium pasteurianum Strain ATCC 6013 (DSM 525) Using a Hybrid Next-Generation Sequencing Approach.</title>
        <authorList>
            <person name="Pyne M.E."/>
            <person name="Utturkar S.M."/>
            <person name="Brown S.D."/>
            <person name="Moo-Young M."/>
            <person name="Chung D.A."/>
            <person name="Chou P.C."/>
        </authorList>
    </citation>
    <scope>NUCLEOTIDE SEQUENCE</scope>
    <source>
        <strain evidence="4">ATCC 6013</strain>
    </source>
</reference>
<dbReference type="KEGG" id="cpae:CPAST_c15020"/>
<dbReference type="Proteomes" id="UP000030905">
    <property type="component" value="Chromosome"/>
</dbReference>
<dbReference type="EMBL" id="CP009268">
    <property type="protein sequence ID" value="AJA51565.1"/>
    <property type="molecule type" value="Genomic_DNA"/>
</dbReference>
<keyword evidence="1" id="KW-0378">Hydrolase</keyword>
<dbReference type="GeneID" id="93073675"/>
<dbReference type="RefSeq" id="WP_003447269.1">
    <property type="nucleotide sequence ID" value="NZ_ANZB01000014.1"/>
</dbReference>
<dbReference type="Gene3D" id="3.60.21.10">
    <property type="match status" value="1"/>
</dbReference>
<dbReference type="EMBL" id="JPGY02000001">
    <property type="protein sequence ID" value="KRU12428.1"/>
    <property type="molecule type" value="Genomic_DNA"/>
</dbReference>
<dbReference type="InterPro" id="IPR050535">
    <property type="entry name" value="DNA_Repair-Maintenance_Comp"/>
</dbReference>
<dbReference type="PANTHER" id="PTHR30337">
    <property type="entry name" value="COMPONENT OF ATP-DEPENDENT DSDNA EXONUCLEASE"/>
    <property type="match status" value="1"/>
</dbReference>
<keyword evidence="3" id="KW-0269">Exonuclease</keyword>
<keyword evidence="6" id="KW-1185">Reference proteome</keyword>
<dbReference type="InterPro" id="IPR004843">
    <property type="entry name" value="Calcineurin-like_PHP"/>
</dbReference>
<protein>
    <submittedName>
        <fullName evidence="4">Calcineurin-like phosphoesterase superfamily domain containing protein</fullName>
    </submittedName>
    <submittedName>
        <fullName evidence="3">DNA repair exonuclease</fullName>
    </submittedName>
</protein>
<dbReference type="InterPro" id="IPR041796">
    <property type="entry name" value="Mre11_N"/>
</dbReference>
<dbReference type="SUPFAM" id="SSF56300">
    <property type="entry name" value="Metallo-dependent phosphatases"/>
    <property type="match status" value="1"/>
</dbReference>
<proteinExistence type="predicted"/>